<dbReference type="SUPFAM" id="SSF53062">
    <property type="entry name" value="PTS system fructose IIA component-like"/>
    <property type="match status" value="1"/>
</dbReference>
<dbReference type="InterPro" id="IPR002078">
    <property type="entry name" value="Sigma_54_int"/>
</dbReference>
<accession>A0ABD4A6C1</accession>
<name>A0ABD4A6C1_9BACI</name>
<keyword evidence="1" id="KW-0808">Transferase</keyword>
<dbReference type="InterPro" id="IPR025943">
    <property type="entry name" value="Sigma_54_int_dom_ATP-bd_2"/>
</dbReference>
<dbReference type="Pfam" id="PF03610">
    <property type="entry name" value="EIIA-man"/>
    <property type="match status" value="1"/>
</dbReference>
<dbReference type="GO" id="GO:0016301">
    <property type="term" value="F:kinase activity"/>
    <property type="evidence" value="ECO:0007669"/>
    <property type="project" value="UniProtKB-KW"/>
</dbReference>
<feature type="domain" description="PRD" evidence="8">
    <location>
        <begin position="452"/>
        <end position="561"/>
    </location>
</feature>
<evidence type="ECO:0000256" key="3">
    <source>
        <dbReference type="ARBA" id="ARBA00022777"/>
    </source>
</evidence>
<dbReference type="SMART" id="SM00382">
    <property type="entry name" value="AAA"/>
    <property type="match status" value="1"/>
</dbReference>
<evidence type="ECO:0000256" key="5">
    <source>
        <dbReference type="ARBA" id="ARBA00023125"/>
    </source>
</evidence>
<dbReference type="InterPro" id="IPR033887">
    <property type="entry name" value="PTS_IIA_man"/>
</dbReference>
<dbReference type="Gene3D" id="3.40.50.510">
    <property type="entry name" value="Phosphotransferase system, mannose-type IIA component"/>
    <property type="match status" value="1"/>
</dbReference>
<reference evidence="9 10" key="1">
    <citation type="submission" date="2015-01" db="EMBL/GenBank/DDBJ databases">
        <title>Draft Genome Sequences of Four Bacillus thermoamylovorans Strains, Isolated From Food Products.</title>
        <authorList>
            <person name="Krawcyk A.O."/>
            <person name="Berendsen E.M."/>
            <person name="Eijlander R.T."/>
            <person name="de Jong A."/>
            <person name="Wells-Bennik M."/>
            <person name="Kuipers O.P."/>
        </authorList>
    </citation>
    <scope>NUCLEOTIDE SEQUENCE [LARGE SCALE GENOMIC DNA]</scope>
    <source>
        <strain evidence="9 10">B4167</strain>
    </source>
</reference>
<evidence type="ECO:0000259" key="7">
    <source>
        <dbReference type="PROSITE" id="PS51096"/>
    </source>
</evidence>
<dbReference type="CDD" id="cd00009">
    <property type="entry name" value="AAA"/>
    <property type="match status" value="1"/>
</dbReference>
<evidence type="ECO:0000313" key="9">
    <source>
        <dbReference type="EMBL" id="KIO72436.1"/>
    </source>
</evidence>
<feature type="domain" description="Sigma-54 factor interaction" evidence="6">
    <location>
        <begin position="107"/>
        <end position="340"/>
    </location>
</feature>
<dbReference type="Proteomes" id="UP000032076">
    <property type="component" value="Unassembled WGS sequence"/>
</dbReference>
<dbReference type="SUPFAM" id="SSF52540">
    <property type="entry name" value="P-loop containing nucleoside triphosphate hydrolases"/>
    <property type="match status" value="1"/>
</dbReference>
<evidence type="ECO:0000256" key="2">
    <source>
        <dbReference type="ARBA" id="ARBA00022741"/>
    </source>
</evidence>
<protein>
    <submittedName>
        <fullName evidence="9">Uncharacterized protein</fullName>
    </submittedName>
</protein>
<dbReference type="Pfam" id="PF00874">
    <property type="entry name" value="PRD"/>
    <property type="match status" value="1"/>
</dbReference>
<dbReference type="InterPro" id="IPR003593">
    <property type="entry name" value="AAA+_ATPase"/>
</dbReference>
<dbReference type="PROSITE" id="PS50045">
    <property type="entry name" value="SIGMA54_INTERACT_4"/>
    <property type="match status" value="1"/>
</dbReference>
<evidence type="ECO:0000259" key="6">
    <source>
        <dbReference type="PROSITE" id="PS50045"/>
    </source>
</evidence>
<keyword evidence="2" id="KW-0547">Nucleotide-binding</keyword>
<proteinExistence type="predicted"/>
<dbReference type="GO" id="GO:0005524">
    <property type="term" value="F:ATP binding"/>
    <property type="evidence" value="ECO:0007669"/>
    <property type="project" value="UniProtKB-KW"/>
</dbReference>
<dbReference type="PROSITE" id="PS51096">
    <property type="entry name" value="PTS_EIIA_TYPE_4"/>
    <property type="match status" value="1"/>
</dbReference>
<comment type="caution">
    <text evidence="9">The sequence shown here is derived from an EMBL/GenBank/DDBJ whole genome shotgun (WGS) entry which is preliminary data.</text>
</comment>
<dbReference type="RefSeq" id="WP_041902889.1">
    <property type="nucleotide sequence ID" value="NZ_JXLT01000069.1"/>
</dbReference>
<evidence type="ECO:0000256" key="1">
    <source>
        <dbReference type="ARBA" id="ARBA00022679"/>
    </source>
</evidence>
<dbReference type="CDD" id="cd00006">
    <property type="entry name" value="PTS_IIA_man"/>
    <property type="match status" value="1"/>
</dbReference>
<feature type="domain" description="PTS EIIA type-4" evidence="7">
    <location>
        <begin position="562"/>
        <end position="685"/>
    </location>
</feature>
<dbReference type="PANTHER" id="PTHR32071:SF38">
    <property type="entry name" value="PSP OPERON TRANSCRIPTIONAL ACTIVATOR"/>
    <property type="match status" value="1"/>
</dbReference>
<dbReference type="AlphaFoldDB" id="A0ABD4A6C1"/>
<dbReference type="PANTHER" id="PTHR32071">
    <property type="entry name" value="TRANSCRIPTIONAL REGULATORY PROTEIN"/>
    <property type="match status" value="1"/>
</dbReference>
<evidence type="ECO:0000259" key="8">
    <source>
        <dbReference type="PROSITE" id="PS51372"/>
    </source>
</evidence>
<dbReference type="InterPro" id="IPR004701">
    <property type="entry name" value="PTS_EIIA_man-typ"/>
</dbReference>
<gene>
    <name evidence="9" type="ORF">B4167_1126</name>
</gene>
<evidence type="ECO:0000256" key="4">
    <source>
        <dbReference type="ARBA" id="ARBA00022840"/>
    </source>
</evidence>
<feature type="domain" description="PRD" evidence="8">
    <location>
        <begin position="818"/>
        <end position="918"/>
    </location>
</feature>
<keyword evidence="5" id="KW-0238">DNA-binding</keyword>
<organism evidence="9 10">
    <name type="scientific">Caldibacillus thermoamylovorans</name>
    <dbReference type="NCBI Taxonomy" id="35841"/>
    <lineage>
        <taxon>Bacteria</taxon>
        <taxon>Bacillati</taxon>
        <taxon>Bacillota</taxon>
        <taxon>Bacilli</taxon>
        <taxon>Bacillales</taxon>
        <taxon>Bacillaceae</taxon>
        <taxon>Caldibacillus</taxon>
    </lineage>
</organism>
<keyword evidence="3" id="KW-0418">Kinase</keyword>
<dbReference type="InterPro" id="IPR036390">
    <property type="entry name" value="WH_DNA-bd_sf"/>
</dbReference>
<dbReference type="SUPFAM" id="SSF46785">
    <property type="entry name" value="Winged helix' DNA-binding domain"/>
    <property type="match status" value="1"/>
</dbReference>
<dbReference type="GO" id="GO:0003677">
    <property type="term" value="F:DNA binding"/>
    <property type="evidence" value="ECO:0007669"/>
    <property type="project" value="UniProtKB-KW"/>
</dbReference>
<sequence length="918" mass="105342">MGLKEDLMAHLEKETAQFTFENPSEKLTANVISSVFQVKRNTVSHYLNQLFDENLIIKINTRPVYFLNRQIFEQKYYSVPTTLFNSFQELQDLQPSKQESKDIFDQLIGSDGSLKKAVSQIKASIFYPGGLPIILCGPTGVGKSFTAELIYKYSREKGILPEKAPFISFNCAQYANNPELLSSNLFGYVKGAFTGANTTKDGMIAAADGGILFLDEVHRLNPEGQEKLFTLMDQGVYRRMGESEENHKVNIRFIFATTEKLEENFLQTFLRRIPIRVTMPSLDERGEKEKKQFIYLFLINEAKKLHTPIRITNRALDTLTLHNYTGNMGDLKNTIKYIVASSFVKNRDENEVRITLQDLPENILENTVRFTETKLKNASDIVIDENSTLEQLYEVSVSHLQQIKTSYEKILNLYQEMETKKFSREYFQQNFINEVNVILDSLIFHTRKQANVMLELMTANVQETIDYLEKNYSVKFNGNSIYAIAHFLYYKGNTALRWTKRQESLIEKLAQYIGQFYKPEQKLVDQFKSILESKLDVKLDPIDEIMLAVYFRGLKIDEGMGQIKAIILAHGYATASSIANVANRLLGKNFFESFDMPIDISVEDIAAKVLNYVENNDVSRGLVILVDMGSLTDIDELFKKHINGPVAIINNVSTQMALYLGSMLDKELFLEEMIEKLEKANKMDYKIIYPRKEKEKVIITSCQTGMGTAIQIQKLLHDSIPEDLGIKVLAHDFNRLKELGTSETIFQVYDVLAIVGTADPGIKQVPYLSLEDIITGTGEEKMRKIFVPIVSEERFAEINKNIIWNCSLERVIDSITILDSEKILSQVEEFVNRLEIRLKRRISNAKKISLYVHVSCLVERLIRQSPIEVYANLEEFEQCQKEMINTIKESFSVIEKLYNVKINTAEIGYIYDYINETA</sequence>
<dbReference type="InterPro" id="IPR011608">
    <property type="entry name" value="PRD"/>
</dbReference>
<dbReference type="InterPro" id="IPR036662">
    <property type="entry name" value="PTS_EIIA_man-typ_sf"/>
</dbReference>
<dbReference type="Gene3D" id="3.40.50.300">
    <property type="entry name" value="P-loop containing nucleotide triphosphate hydrolases"/>
    <property type="match status" value="1"/>
</dbReference>
<evidence type="ECO:0000313" key="10">
    <source>
        <dbReference type="Proteomes" id="UP000032076"/>
    </source>
</evidence>
<keyword evidence="4" id="KW-0067">ATP-binding</keyword>
<dbReference type="Gene3D" id="1.10.1790.10">
    <property type="entry name" value="PRD domain"/>
    <property type="match status" value="2"/>
</dbReference>
<dbReference type="SUPFAM" id="SSF63520">
    <property type="entry name" value="PTS-regulatory domain, PRD"/>
    <property type="match status" value="1"/>
</dbReference>
<dbReference type="PROSITE" id="PS51372">
    <property type="entry name" value="PRD_2"/>
    <property type="match status" value="2"/>
</dbReference>
<dbReference type="InterPro" id="IPR027417">
    <property type="entry name" value="P-loop_NTPase"/>
</dbReference>
<dbReference type="PROSITE" id="PS00676">
    <property type="entry name" value="SIGMA54_INTERACT_2"/>
    <property type="match status" value="1"/>
</dbReference>
<dbReference type="InterPro" id="IPR036634">
    <property type="entry name" value="PRD_sf"/>
</dbReference>
<dbReference type="EMBL" id="JXLU01000095">
    <property type="protein sequence ID" value="KIO72436.1"/>
    <property type="molecule type" value="Genomic_DNA"/>
</dbReference>
<dbReference type="Pfam" id="PF00158">
    <property type="entry name" value="Sigma54_activat"/>
    <property type="match status" value="1"/>
</dbReference>